<dbReference type="GO" id="GO:0008970">
    <property type="term" value="F:phospholipase A1 activity"/>
    <property type="evidence" value="ECO:0000318"/>
    <property type="project" value="GO_Central"/>
</dbReference>
<dbReference type="InParanoid" id="R4GB80"/>
<reference evidence="6" key="2">
    <citation type="submission" date="2025-08" db="UniProtKB">
        <authorList>
            <consortium name="Ensembl"/>
        </authorList>
    </citation>
    <scope>IDENTIFICATION</scope>
</reference>
<dbReference type="GO" id="GO:0070292">
    <property type="term" value="P:N-acylphosphatidylethanolamine metabolic process"/>
    <property type="evidence" value="ECO:0000318"/>
    <property type="project" value="GO_Central"/>
</dbReference>
<keyword evidence="3" id="KW-0378">Hydrolase</keyword>
<evidence type="ECO:0000256" key="2">
    <source>
        <dbReference type="ARBA" id="ARBA00022679"/>
    </source>
</evidence>
<proteinExistence type="inferred from homology"/>
<dbReference type="PANTHER" id="PTHR13943">
    <property type="entry name" value="HRAS-LIKE SUPPRESSOR - RELATED"/>
    <property type="match status" value="1"/>
</dbReference>
<protein>
    <recommendedName>
        <fullName evidence="5">LRAT domain-containing protein</fullName>
    </recommendedName>
</protein>
<keyword evidence="7" id="KW-1185">Reference proteome</keyword>
<dbReference type="AlphaFoldDB" id="R4GB80"/>
<dbReference type="Pfam" id="PF04970">
    <property type="entry name" value="LRAT"/>
    <property type="match status" value="1"/>
</dbReference>
<sequence>MGQEESAEKREPEPGDIVEFHRVGYRHYGIAVGNGYVVHLTSAEPEPPGYHFSSSSGRPKAKVKKEHLSIVAQGNKYWVNNINDHKMKPRKPEVIVSLAEAMVGKEMDYNLLKSNCEHFATMLRYGDPQSKQADAGIITTTVGTALGAAVVIGSAVTARRT</sequence>
<dbReference type="KEGG" id="acs:100553942"/>
<evidence type="ECO:0000256" key="1">
    <source>
        <dbReference type="ARBA" id="ARBA00007824"/>
    </source>
</evidence>
<reference evidence="6" key="1">
    <citation type="submission" date="2009-12" db="EMBL/GenBank/DDBJ databases">
        <title>The Genome Sequence of Anolis carolinensis (Green Anole Lizard).</title>
        <authorList>
            <consortium name="The Genome Sequencing Platform"/>
            <person name="Di Palma F."/>
            <person name="Alfoldi J."/>
            <person name="Heiman D."/>
            <person name="Young S."/>
            <person name="Grabherr M."/>
            <person name="Johnson J."/>
            <person name="Lander E.S."/>
            <person name="Lindblad-Toh K."/>
        </authorList>
    </citation>
    <scope>NUCLEOTIDE SEQUENCE [LARGE SCALE GENOMIC DNA]</scope>
    <source>
        <strain evidence="6">JBL SC #1</strain>
    </source>
</reference>
<evidence type="ECO:0000256" key="4">
    <source>
        <dbReference type="ARBA" id="ARBA00023098"/>
    </source>
</evidence>
<keyword evidence="2" id="KW-0808">Transferase</keyword>
<dbReference type="GeneTree" id="ENSGT00940000162660"/>
<evidence type="ECO:0000256" key="3">
    <source>
        <dbReference type="ARBA" id="ARBA00022801"/>
    </source>
</evidence>
<dbReference type="GO" id="GO:0004623">
    <property type="term" value="F:phospholipase A2 activity"/>
    <property type="evidence" value="ECO:0000318"/>
    <property type="project" value="GO_Central"/>
</dbReference>
<reference evidence="6" key="3">
    <citation type="submission" date="2025-09" db="UniProtKB">
        <authorList>
            <consortium name="Ensembl"/>
        </authorList>
    </citation>
    <scope>IDENTIFICATION</scope>
</reference>
<accession>R4GB80</accession>
<dbReference type="HOGENOM" id="CLU_109418_0_1_1"/>
<dbReference type="PROSITE" id="PS51934">
    <property type="entry name" value="LRAT"/>
    <property type="match status" value="1"/>
</dbReference>
<dbReference type="InterPro" id="IPR007053">
    <property type="entry name" value="LRAT_dom"/>
</dbReference>
<comment type="similarity">
    <text evidence="1">Belongs to the H-rev107 family.</text>
</comment>
<evidence type="ECO:0000259" key="5">
    <source>
        <dbReference type="PROSITE" id="PS51934"/>
    </source>
</evidence>
<dbReference type="InterPro" id="IPR051496">
    <property type="entry name" value="H-rev107_PLA/AT"/>
</dbReference>
<keyword evidence="4" id="KW-0443">Lipid metabolism</keyword>
<organism evidence="6 7">
    <name type="scientific">Anolis carolinensis</name>
    <name type="common">Green anole</name>
    <name type="synonym">American chameleon</name>
    <dbReference type="NCBI Taxonomy" id="28377"/>
    <lineage>
        <taxon>Eukaryota</taxon>
        <taxon>Metazoa</taxon>
        <taxon>Chordata</taxon>
        <taxon>Craniata</taxon>
        <taxon>Vertebrata</taxon>
        <taxon>Euteleostomi</taxon>
        <taxon>Lepidosauria</taxon>
        <taxon>Squamata</taxon>
        <taxon>Bifurcata</taxon>
        <taxon>Unidentata</taxon>
        <taxon>Episquamata</taxon>
        <taxon>Toxicofera</taxon>
        <taxon>Iguania</taxon>
        <taxon>Dactyloidae</taxon>
        <taxon>Anolis</taxon>
    </lineage>
</organism>
<evidence type="ECO:0000313" key="6">
    <source>
        <dbReference type="Ensembl" id="ENSACAP00000022551.1"/>
    </source>
</evidence>
<dbReference type="GO" id="GO:0016410">
    <property type="term" value="F:N-acyltransferase activity"/>
    <property type="evidence" value="ECO:0000318"/>
    <property type="project" value="GO_Central"/>
</dbReference>
<dbReference type="OrthoDB" id="421951at2759"/>
<evidence type="ECO:0000313" key="7">
    <source>
        <dbReference type="Proteomes" id="UP000001646"/>
    </source>
</evidence>
<feature type="domain" description="LRAT" evidence="5">
    <location>
        <begin position="17"/>
        <end position="132"/>
    </location>
</feature>
<dbReference type="Proteomes" id="UP000001646">
    <property type="component" value="Unplaced"/>
</dbReference>
<dbReference type="Bgee" id="ENSACAG00000029449">
    <property type="expression patterns" value="Expressed in lung and 10 other cell types or tissues"/>
</dbReference>
<dbReference type="GO" id="GO:0005737">
    <property type="term" value="C:cytoplasm"/>
    <property type="evidence" value="ECO:0000318"/>
    <property type="project" value="GO_Central"/>
</dbReference>
<dbReference type="eggNOG" id="ENOG502S0JN">
    <property type="taxonomic scope" value="Eukaryota"/>
</dbReference>
<dbReference type="Ensembl" id="ENSACAT00000029968.2">
    <property type="protein sequence ID" value="ENSACAP00000022551.1"/>
    <property type="gene ID" value="ENSACAG00000029449.2"/>
</dbReference>
<dbReference type="PANTHER" id="PTHR13943:SF31">
    <property type="entry name" value="PHOSPHOLIPASE A AND ACYLTRANSFERASE 3"/>
    <property type="match status" value="1"/>
</dbReference>
<dbReference type="Gene3D" id="3.90.1720.10">
    <property type="entry name" value="endopeptidase domain like (from Nostoc punctiforme)"/>
    <property type="match status" value="1"/>
</dbReference>
<dbReference type="STRING" id="28377.ENSACAP00000022551"/>
<name>R4GB80_ANOCA</name>